<dbReference type="SUPFAM" id="SSF158230">
    <property type="entry name" value="PRP4-like"/>
    <property type="match status" value="1"/>
</dbReference>
<dbReference type="Pfam" id="PF00400">
    <property type="entry name" value="WD40"/>
    <property type="match status" value="5"/>
</dbReference>
<dbReference type="GO" id="GO:0017070">
    <property type="term" value="F:U6 snRNA binding"/>
    <property type="evidence" value="ECO:0007669"/>
    <property type="project" value="TreeGrafter"/>
</dbReference>
<feature type="repeat" description="WD" evidence="3">
    <location>
        <begin position="670"/>
        <end position="702"/>
    </location>
</feature>
<dbReference type="SMART" id="SM00500">
    <property type="entry name" value="SFM"/>
    <property type="match status" value="1"/>
</dbReference>
<protein>
    <submittedName>
        <fullName evidence="6">WD domain, G-beta repeat-containing protein</fullName>
    </submittedName>
</protein>
<dbReference type="PROSITE" id="PS50294">
    <property type="entry name" value="WD_REPEATS_REGION"/>
    <property type="match status" value="3"/>
</dbReference>
<evidence type="ECO:0000256" key="4">
    <source>
        <dbReference type="SAM" id="MobiDB-lite"/>
    </source>
</evidence>
<sequence>MPPQTECPASQAGGSSAGSSAGKHSDGNSRDGQPKKSHIYYGPVSGPGPEGVAAVSDVTGEVDTGADAASPAAEPSVQKHQEFLKRFEIEQAAAKFQAVCPTDDKIVKRVLRALGYPICLFGEGPFERRQRLKLLFAEGASLPPEELQRFIADDEALSRAKQVGIEEAAAEDVADGTELFFTEGSTSLLEARRFIFQDSVQRARLRLQQEQELKRDVPKPAALKGQSSLLLGVPAPAPPLPRRSRLRAFCLFGSHLQKQLAVRASQVGDDRPLTCCRFSPGSSRLLQFSLGSGRAAAAEEEDEEGEEARAAPLKRVKTEPVESDMDEGRWASAATAEAGGGAQTSGDTAEQARGDRRWWQAWGGDSQFLATSSWNEVVKLWSAQEGDLLQELRGHKGRVHALAWRDTPEGEAPRGSDKAEKGGVPLLLASGGADGAICLWDIHRMQEGGSSAEKPAANPLHSNKNSADMLVCKLQGHEDRVNRIAFHPSGRLLASTSHDETWRLWDVEVEKEVLLQEGHAAAVYGVSIHPDGSLIVTTDLSGIVRVWDLRTGRTVMPLVGHVKQAVSASFHPILGNLVATASDDHSVKIWDLRKKGAHSVAAASSGGVAPPASSGSNKPNSNVVTTVLVHNKLVTEVLFEPLLGRCMYTSSFDGLMKVWGVNDFACLKTLAAHEGRVMSMDVMKGGETLASVGFDRTWKLWKCGTPFASAFHPTASALGAEGAETKAEEA</sequence>
<evidence type="ECO:0000313" key="7">
    <source>
        <dbReference type="Proteomes" id="UP000224006"/>
    </source>
</evidence>
<dbReference type="PROSITE" id="PS00678">
    <property type="entry name" value="WD_REPEATS_1"/>
    <property type="match status" value="2"/>
</dbReference>
<organism evidence="6 7">
    <name type="scientific">Besnoitia besnoiti</name>
    <name type="common">Apicomplexan protozoan</name>
    <dbReference type="NCBI Taxonomy" id="94643"/>
    <lineage>
        <taxon>Eukaryota</taxon>
        <taxon>Sar</taxon>
        <taxon>Alveolata</taxon>
        <taxon>Apicomplexa</taxon>
        <taxon>Conoidasida</taxon>
        <taxon>Coccidia</taxon>
        <taxon>Eucoccidiorida</taxon>
        <taxon>Eimeriorina</taxon>
        <taxon>Sarcocystidae</taxon>
        <taxon>Besnoitia</taxon>
    </lineage>
</organism>
<dbReference type="InterPro" id="IPR001680">
    <property type="entry name" value="WD40_rpt"/>
</dbReference>
<dbReference type="Proteomes" id="UP000224006">
    <property type="component" value="Chromosome III"/>
</dbReference>
<dbReference type="EMBL" id="NWUJ01000003">
    <property type="protein sequence ID" value="PFH36481.1"/>
    <property type="molecule type" value="Genomic_DNA"/>
</dbReference>
<accession>A0A2A9MJQ4</accession>
<reference evidence="6 7" key="1">
    <citation type="submission" date="2017-09" db="EMBL/GenBank/DDBJ databases">
        <title>Genome sequencing of Besnoitia besnoiti strain Bb-Ger1.</title>
        <authorList>
            <person name="Schares G."/>
            <person name="Venepally P."/>
            <person name="Lorenzi H.A."/>
        </authorList>
    </citation>
    <scope>NUCLEOTIDE SEQUENCE [LARGE SCALE GENOMIC DNA]</scope>
    <source>
        <strain evidence="6 7">Bb-Ger1</strain>
    </source>
</reference>
<dbReference type="KEGG" id="bbes:BESB_046730"/>
<dbReference type="InterPro" id="IPR015943">
    <property type="entry name" value="WD40/YVTN_repeat-like_dom_sf"/>
</dbReference>
<feature type="compositionally biased region" description="Low complexity" evidence="4">
    <location>
        <begin position="9"/>
        <end position="22"/>
    </location>
</feature>
<feature type="repeat" description="WD" evidence="3">
    <location>
        <begin position="627"/>
        <end position="669"/>
    </location>
</feature>
<dbReference type="SUPFAM" id="SSF50978">
    <property type="entry name" value="WD40 repeat-like"/>
    <property type="match status" value="1"/>
</dbReference>
<dbReference type="PANTHER" id="PTHR19846">
    <property type="entry name" value="WD40 REPEAT PROTEIN"/>
    <property type="match status" value="1"/>
</dbReference>
<proteinExistence type="predicted"/>
<dbReference type="PANTHER" id="PTHR19846:SF0">
    <property type="entry name" value="PRE-MRNA PROCESSING FACTOR 4"/>
    <property type="match status" value="1"/>
</dbReference>
<evidence type="ECO:0000259" key="5">
    <source>
        <dbReference type="SMART" id="SM00500"/>
    </source>
</evidence>
<dbReference type="Gene3D" id="4.10.280.110">
    <property type="entry name" value="Pre-mRNA processing factor 4 domain"/>
    <property type="match status" value="1"/>
</dbReference>
<name>A0A2A9MJQ4_BESBE</name>
<keyword evidence="1 3" id="KW-0853">WD repeat</keyword>
<feature type="repeat" description="WD" evidence="3">
    <location>
        <begin position="558"/>
        <end position="593"/>
    </location>
</feature>
<dbReference type="InterPro" id="IPR036285">
    <property type="entry name" value="PRP4-like_sf"/>
</dbReference>
<dbReference type="CDD" id="cd00200">
    <property type="entry name" value="WD40"/>
    <property type="match status" value="1"/>
</dbReference>
<dbReference type="PRINTS" id="PR00320">
    <property type="entry name" value="GPROTEINBRPT"/>
</dbReference>
<dbReference type="PROSITE" id="PS50082">
    <property type="entry name" value="WD_REPEATS_2"/>
    <property type="match status" value="5"/>
</dbReference>
<dbReference type="GO" id="GO:0030621">
    <property type="term" value="F:U4 snRNA binding"/>
    <property type="evidence" value="ECO:0007669"/>
    <property type="project" value="TreeGrafter"/>
</dbReference>
<dbReference type="VEuPathDB" id="ToxoDB:BESB_046730"/>
<dbReference type="AlphaFoldDB" id="A0A2A9MJQ4"/>
<dbReference type="Gene3D" id="2.130.10.10">
    <property type="entry name" value="YVTN repeat-like/Quinoprotein amine dehydrogenase"/>
    <property type="match status" value="3"/>
</dbReference>
<evidence type="ECO:0000256" key="1">
    <source>
        <dbReference type="ARBA" id="ARBA00022574"/>
    </source>
</evidence>
<dbReference type="InterPro" id="IPR036322">
    <property type="entry name" value="WD40_repeat_dom_sf"/>
</dbReference>
<feature type="compositionally biased region" description="Basic and acidic residues" evidence="4">
    <location>
        <begin position="23"/>
        <end position="34"/>
    </location>
</feature>
<dbReference type="GO" id="GO:0000398">
    <property type="term" value="P:mRNA splicing, via spliceosome"/>
    <property type="evidence" value="ECO:0007669"/>
    <property type="project" value="TreeGrafter"/>
</dbReference>
<comment type="caution">
    <text evidence="6">The sequence shown here is derived from an EMBL/GenBank/DDBJ whole genome shotgun (WGS) entry which is preliminary data.</text>
</comment>
<dbReference type="InterPro" id="IPR019775">
    <property type="entry name" value="WD40_repeat_CS"/>
</dbReference>
<feature type="region of interest" description="Disordered" evidence="4">
    <location>
        <begin position="1"/>
        <end position="54"/>
    </location>
</feature>
<feature type="repeat" description="WD" evidence="3">
    <location>
        <begin position="474"/>
        <end position="515"/>
    </location>
</feature>
<gene>
    <name evidence="6" type="ORF">BESB_046730</name>
</gene>
<dbReference type="GeneID" id="40309603"/>
<keyword evidence="7" id="KW-1185">Reference proteome</keyword>
<feature type="domain" description="Pre-mRNA processing factor 4 (PRP4)-like" evidence="5">
    <location>
        <begin position="102"/>
        <end position="149"/>
    </location>
</feature>
<keyword evidence="2" id="KW-0677">Repeat</keyword>
<dbReference type="OrthoDB" id="540662at2759"/>
<dbReference type="InterPro" id="IPR020472">
    <property type="entry name" value="WD40_PAC1"/>
</dbReference>
<evidence type="ECO:0000256" key="3">
    <source>
        <dbReference type="PROSITE-ProRule" id="PRU00221"/>
    </source>
</evidence>
<feature type="region of interest" description="Disordered" evidence="4">
    <location>
        <begin position="334"/>
        <end position="353"/>
    </location>
</feature>
<dbReference type="RefSeq" id="XP_029220490.1">
    <property type="nucleotide sequence ID" value="XM_029363124.1"/>
</dbReference>
<dbReference type="STRING" id="94643.A0A2A9MJQ4"/>
<feature type="region of interest" description="Disordered" evidence="4">
    <location>
        <begin position="295"/>
        <end position="327"/>
    </location>
</feature>
<dbReference type="SMART" id="SM00320">
    <property type="entry name" value="WD40"/>
    <property type="match status" value="7"/>
</dbReference>
<evidence type="ECO:0000256" key="2">
    <source>
        <dbReference type="ARBA" id="ARBA00022737"/>
    </source>
</evidence>
<dbReference type="Pfam" id="PF08799">
    <property type="entry name" value="PRP4"/>
    <property type="match status" value="1"/>
</dbReference>
<dbReference type="GO" id="GO:0046540">
    <property type="term" value="C:U4/U6 x U5 tri-snRNP complex"/>
    <property type="evidence" value="ECO:0007669"/>
    <property type="project" value="TreeGrafter"/>
</dbReference>
<dbReference type="InterPro" id="IPR014906">
    <property type="entry name" value="PRP4-like"/>
</dbReference>
<feature type="repeat" description="WD" evidence="3">
    <location>
        <begin position="516"/>
        <end position="557"/>
    </location>
</feature>
<evidence type="ECO:0000313" key="6">
    <source>
        <dbReference type="EMBL" id="PFH36481.1"/>
    </source>
</evidence>